<dbReference type="FunCoup" id="A0A1Y1UKR4">
    <property type="interactions" value="316"/>
</dbReference>
<proteinExistence type="predicted"/>
<dbReference type="InterPro" id="IPR051718">
    <property type="entry name" value="ARF_GTPase-activating"/>
</dbReference>
<dbReference type="SMART" id="SM00105">
    <property type="entry name" value="ArfGap"/>
    <property type="match status" value="1"/>
</dbReference>
<dbReference type="RefSeq" id="XP_021872570.1">
    <property type="nucleotide sequence ID" value="XM_022015407.1"/>
</dbReference>
<dbReference type="OrthoDB" id="10266696at2759"/>
<dbReference type="STRING" id="4999.A0A1Y1UKR4"/>
<dbReference type="InterPro" id="IPR037278">
    <property type="entry name" value="ARFGAP/RecO"/>
</dbReference>
<comment type="caution">
    <text evidence="4">The sequence shown here is derived from an EMBL/GenBank/DDBJ whole genome shotgun (WGS) entry which is preliminary data.</text>
</comment>
<feature type="compositionally biased region" description="Polar residues" evidence="2">
    <location>
        <begin position="351"/>
        <end position="367"/>
    </location>
</feature>
<dbReference type="PANTHER" id="PTHR45705">
    <property type="entry name" value="FI20236P1"/>
    <property type="match status" value="1"/>
</dbReference>
<dbReference type="CDD" id="cd08839">
    <property type="entry name" value="ArfGap_SMAP"/>
    <property type="match status" value="1"/>
</dbReference>
<reference evidence="4 5" key="1">
    <citation type="submission" date="2017-03" db="EMBL/GenBank/DDBJ databases">
        <title>Widespread Adenine N6-methylation of Active Genes in Fungi.</title>
        <authorList>
            <consortium name="DOE Joint Genome Institute"/>
            <person name="Mondo S.J."/>
            <person name="Dannebaum R.O."/>
            <person name="Kuo R.C."/>
            <person name="Louie K.B."/>
            <person name="Bewick A.J."/>
            <person name="Labutti K."/>
            <person name="Haridas S."/>
            <person name="Kuo A."/>
            <person name="Salamov A."/>
            <person name="Ahrendt S.R."/>
            <person name="Lau R."/>
            <person name="Bowen B.P."/>
            <person name="Lipzen A."/>
            <person name="Sullivan W."/>
            <person name="Andreopoulos W.B."/>
            <person name="Clum A."/>
            <person name="Lindquist E."/>
            <person name="Daum C."/>
            <person name="Northen T.R."/>
            <person name="Ramamoorthy G."/>
            <person name="Schmitz R.J."/>
            <person name="Gryganskyi A."/>
            <person name="Culley D."/>
            <person name="Magnuson J."/>
            <person name="James T.Y."/>
            <person name="O'Malley M.A."/>
            <person name="Stajich J.E."/>
            <person name="Spatafora J.W."/>
            <person name="Visel A."/>
            <person name="Grigoriev I.V."/>
        </authorList>
    </citation>
    <scope>NUCLEOTIDE SEQUENCE [LARGE SCALE GENOMIC DNA]</scope>
    <source>
        <strain evidence="4 5">NRRL Y-17943</strain>
    </source>
</reference>
<dbReference type="GeneID" id="33557216"/>
<dbReference type="SUPFAM" id="SSF57863">
    <property type="entry name" value="ArfGap/RecO-like zinc finger"/>
    <property type="match status" value="1"/>
</dbReference>
<feature type="compositionally biased region" description="Pro residues" evidence="2">
    <location>
        <begin position="272"/>
        <end position="286"/>
    </location>
</feature>
<dbReference type="FunFam" id="1.10.220.150:FF:000010">
    <property type="entry name" value="Stromal membrane-associated protein"/>
    <property type="match status" value="1"/>
</dbReference>
<dbReference type="AlphaFoldDB" id="A0A1Y1UKR4"/>
<keyword evidence="5" id="KW-1185">Reference proteome</keyword>
<gene>
    <name evidence="4" type="ORF">BD324DRAFT_621783</name>
</gene>
<dbReference type="InterPro" id="IPR038508">
    <property type="entry name" value="ArfGAP_dom_sf"/>
</dbReference>
<feature type="domain" description="Arf-GAP" evidence="3">
    <location>
        <begin position="13"/>
        <end position="131"/>
    </location>
</feature>
<feature type="region of interest" description="Disordered" evidence="2">
    <location>
        <begin position="193"/>
        <end position="397"/>
    </location>
</feature>
<feature type="compositionally biased region" description="Low complexity" evidence="2">
    <location>
        <begin position="201"/>
        <end position="227"/>
    </location>
</feature>
<evidence type="ECO:0000256" key="2">
    <source>
        <dbReference type="SAM" id="MobiDB-lite"/>
    </source>
</evidence>
<protein>
    <recommendedName>
        <fullName evidence="3">Arf-GAP domain-containing protein</fullName>
    </recommendedName>
</protein>
<evidence type="ECO:0000313" key="5">
    <source>
        <dbReference type="Proteomes" id="UP000193218"/>
    </source>
</evidence>
<evidence type="ECO:0000259" key="3">
    <source>
        <dbReference type="PROSITE" id="PS50115"/>
    </source>
</evidence>
<sequence>MSRQDKATTERNARTLRELVKQPDNKSCADCRKNDARWASWNLGVFLCIRCSGIHRSMGTHISKVKSIDLDMWTPEQMESVQKWGNRRANLYWEKHLKAGHVPPDHKIESFIRSKYESKRWAMDGPPPSDPSVLEDGSPRQHDDSSMAPTPASTAPPPAASKTHPLLSRQTAPAPKATAAPIVDLFGGDDDAAPISTTSKPAIAASNGNAGPSASTTAPNPAPSATAEQPKAPGSSIFDLDFRAPTPSSKPQTNKADIMSLFSSPSTASAPAPQPSFFNPPNPPTAQNPYATWGGGGTSTSTTMQSPTQTALPTANAGWGGLQMDQGAWGQPQQAAPAAPQPASSWGQPVANVNASADPWGSSSNVGASDPWAVSAAPAVSQPTKKQENDPFANLWN</sequence>
<dbReference type="InParanoid" id="A0A1Y1UKR4"/>
<evidence type="ECO:0000256" key="1">
    <source>
        <dbReference type="PROSITE-ProRule" id="PRU00288"/>
    </source>
</evidence>
<dbReference type="GO" id="GO:0005737">
    <property type="term" value="C:cytoplasm"/>
    <property type="evidence" value="ECO:0007669"/>
    <property type="project" value="TreeGrafter"/>
</dbReference>
<keyword evidence="1" id="KW-0862">Zinc</keyword>
<dbReference type="PANTHER" id="PTHR45705:SF14">
    <property type="entry name" value="ARF-GAP DOMAIN-CONTAINING PROTEIN"/>
    <property type="match status" value="1"/>
</dbReference>
<dbReference type="Gene3D" id="1.10.220.150">
    <property type="entry name" value="Arf GTPase activating protein"/>
    <property type="match status" value="1"/>
</dbReference>
<dbReference type="Pfam" id="PF01412">
    <property type="entry name" value="ArfGap"/>
    <property type="match status" value="1"/>
</dbReference>
<dbReference type="GO" id="GO:0005096">
    <property type="term" value="F:GTPase activator activity"/>
    <property type="evidence" value="ECO:0007669"/>
    <property type="project" value="InterPro"/>
</dbReference>
<feature type="compositionally biased region" description="Polar residues" evidence="2">
    <location>
        <begin position="246"/>
        <end position="255"/>
    </location>
</feature>
<dbReference type="PRINTS" id="PR00405">
    <property type="entry name" value="REVINTRACTNG"/>
</dbReference>
<dbReference type="InterPro" id="IPR001164">
    <property type="entry name" value="ArfGAP_dom"/>
</dbReference>
<dbReference type="Proteomes" id="UP000193218">
    <property type="component" value="Unassembled WGS sequence"/>
</dbReference>
<dbReference type="InterPro" id="IPR044732">
    <property type="entry name" value="ArfGAP_SMAP1-like"/>
</dbReference>
<accession>A0A1Y1UKR4</accession>
<feature type="region of interest" description="Disordered" evidence="2">
    <location>
        <begin position="120"/>
        <end position="176"/>
    </location>
</feature>
<keyword evidence="1" id="KW-0479">Metal-binding</keyword>
<name>A0A1Y1UKR4_9TREE</name>
<organism evidence="4 5">
    <name type="scientific">Kockovaella imperatae</name>
    <dbReference type="NCBI Taxonomy" id="4999"/>
    <lineage>
        <taxon>Eukaryota</taxon>
        <taxon>Fungi</taxon>
        <taxon>Dikarya</taxon>
        <taxon>Basidiomycota</taxon>
        <taxon>Agaricomycotina</taxon>
        <taxon>Tremellomycetes</taxon>
        <taxon>Tremellales</taxon>
        <taxon>Cuniculitremaceae</taxon>
        <taxon>Kockovaella</taxon>
    </lineage>
</organism>
<dbReference type="GO" id="GO:0008270">
    <property type="term" value="F:zinc ion binding"/>
    <property type="evidence" value="ECO:0007669"/>
    <property type="project" value="UniProtKB-KW"/>
</dbReference>
<evidence type="ECO:0000313" key="4">
    <source>
        <dbReference type="EMBL" id="ORX38648.1"/>
    </source>
</evidence>
<dbReference type="EMBL" id="NBSH01000004">
    <property type="protein sequence ID" value="ORX38648.1"/>
    <property type="molecule type" value="Genomic_DNA"/>
</dbReference>
<keyword evidence="1" id="KW-0863">Zinc-finger</keyword>
<feature type="compositionally biased region" description="Low complexity" evidence="2">
    <location>
        <begin position="299"/>
        <end position="310"/>
    </location>
</feature>
<dbReference type="PROSITE" id="PS50115">
    <property type="entry name" value="ARFGAP"/>
    <property type="match status" value="1"/>
</dbReference>
<feature type="compositionally biased region" description="Low complexity" evidence="2">
    <location>
        <begin position="326"/>
        <end position="349"/>
    </location>
</feature>